<dbReference type="InterPro" id="IPR009091">
    <property type="entry name" value="RCC1/BLIP-II"/>
</dbReference>
<sequence>MQNGLATSRDVSFSFISVSPYSFSFAPQTTPIAFVFVLRNRSTRKCNVFLDGREVLTGRRVLLGDKTSLNFAIVFGNFGGEALVATRDDDIYAIGSLSGSITSQKQHDKLFEPIKIDEVSKKEIISVCVGQSPHVLALTSAGRIYAWGTNTFGQVGTNVECSAVPSPTVVGALCNEKVVQISCGNFHSVALTNKGEVFAWGLNNSGQLGAGSTINHGIPKKVEGQLRNRFVKFISCGQKSTLALTECGEVYAWGFNDCGQLGCGNFSNQHSPILVRNLQNVVITQIASGYAHSLALSDDGQLFAWGSNSCCQLGENLARSNQPLPVPVDQRRMDRVIEIAASHACNITVAMNHEEKVFMWGQVKGHTTDIPIETRFSSCDDVFACFANPASCKLIEFEKPKEKSGVGEAIRGSFDDPDTADLKIVVEGKPIYAHKSFLRMRSQYFRSRFGEHWTESTENEISINEYTYTAYRTFLRWLYTDELDCGLDLHLLLDILELANCYCESELQQICSEILKRHITISTAATLYAASVKYELLSLEQFVFKFCLNHMTAVTQTFASAKDLPDNIFKRFILEASNHGAFKN</sequence>
<accession>A0A1I8A570</accession>
<dbReference type="InterPro" id="IPR051625">
    <property type="entry name" value="Signaling_Regulatory_Domain"/>
</dbReference>
<keyword evidence="4" id="KW-1185">Reference proteome</keyword>
<dbReference type="PANTHER" id="PTHR22872">
    <property type="entry name" value="BTK-BINDING PROTEIN-RELATED"/>
    <property type="match status" value="1"/>
</dbReference>
<organism evidence="4 5">
    <name type="scientific">Steinernema glaseri</name>
    <dbReference type="NCBI Taxonomy" id="37863"/>
    <lineage>
        <taxon>Eukaryota</taxon>
        <taxon>Metazoa</taxon>
        <taxon>Ecdysozoa</taxon>
        <taxon>Nematoda</taxon>
        <taxon>Chromadorea</taxon>
        <taxon>Rhabditida</taxon>
        <taxon>Tylenchina</taxon>
        <taxon>Panagrolaimomorpha</taxon>
        <taxon>Strongyloidoidea</taxon>
        <taxon>Steinernematidae</taxon>
        <taxon>Steinernema</taxon>
    </lineage>
</organism>
<feature type="repeat" description="RCC1" evidence="2">
    <location>
        <begin position="300"/>
        <end position="352"/>
    </location>
</feature>
<evidence type="ECO:0000313" key="4">
    <source>
        <dbReference type="Proteomes" id="UP000095287"/>
    </source>
</evidence>
<dbReference type="Pfam" id="PF25390">
    <property type="entry name" value="WD40_RLD"/>
    <property type="match status" value="1"/>
</dbReference>
<dbReference type="InterPro" id="IPR011333">
    <property type="entry name" value="SKP1/BTB/POZ_sf"/>
</dbReference>
<feature type="domain" description="BTB" evidence="3">
    <location>
        <begin position="420"/>
        <end position="484"/>
    </location>
</feature>
<dbReference type="Gene3D" id="3.30.710.10">
    <property type="entry name" value="Potassium Channel Kv1.1, Chain A"/>
    <property type="match status" value="1"/>
</dbReference>
<proteinExistence type="predicted"/>
<evidence type="ECO:0000256" key="2">
    <source>
        <dbReference type="PROSITE-ProRule" id="PRU00235"/>
    </source>
</evidence>
<dbReference type="PROSITE" id="PS00626">
    <property type="entry name" value="RCC1_2"/>
    <property type="match status" value="1"/>
</dbReference>
<dbReference type="Pfam" id="PF00651">
    <property type="entry name" value="BTB"/>
    <property type="match status" value="1"/>
</dbReference>
<dbReference type="SUPFAM" id="SSF50985">
    <property type="entry name" value="RCC1/BLIP-II"/>
    <property type="match status" value="1"/>
</dbReference>
<dbReference type="Proteomes" id="UP000095287">
    <property type="component" value="Unplaced"/>
</dbReference>
<dbReference type="InterPro" id="IPR000210">
    <property type="entry name" value="BTB/POZ_dom"/>
</dbReference>
<feature type="repeat" description="RCC1" evidence="2">
    <location>
        <begin position="248"/>
        <end position="299"/>
    </location>
</feature>
<dbReference type="InterPro" id="IPR058923">
    <property type="entry name" value="RCC1-like_dom"/>
</dbReference>
<dbReference type="Gene3D" id="2.130.10.30">
    <property type="entry name" value="Regulator of chromosome condensation 1/beta-lactamase-inhibitor protein II"/>
    <property type="match status" value="1"/>
</dbReference>
<name>A0A1I8A570_9BILA</name>
<dbReference type="PROSITE" id="PS50097">
    <property type="entry name" value="BTB"/>
    <property type="match status" value="1"/>
</dbReference>
<dbReference type="PANTHER" id="PTHR22872:SF10">
    <property type="entry name" value="ULTRAVIOLET-B RECEPTOR UVR8"/>
    <property type="match status" value="1"/>
</dbReference>
<reference evidence="5" key="1">
    <citation type="submission" date="2016-11" db="UniProtKB">
        <authorList>
            <consortium name="WormBaseParasite"/>
        </authorList>
    </citation>
    <scope>IDENTIFICATION</scope>
</reference>
<evidence type="ECO:0000256" key="1">
    <source>
        <dbReference type="ARBA" id="ARBA00022737"/>
    </source>
</evidence>
<dbReference type="SUPFAM" id="SSF54695">
    <property type="entry name" value="POZ domain"/>
    <property type="match status" value="1"/>
</dbReference>
<dbReference type="SMART" id="SM00225">
    <property type="entry name" value="BTB"/>
    <property type="match status" value="1"/>
</dbReference>
<evidence type="ECO:0000313" key="5">
    <source>
        <dbReference type="WBParaSite" id="L893_g32978.t1"/>
    </source>
</evidence>
<dbReference type="WBParaSite" id="L893_g32978.t1">
    <property type="protein sequence ID" value="L893_g32978.t1"/>
    <property type="gene ID" value="L893_g32978"/>
</dbReference>
<dbReference type="AlphaFoldDB" id="A0A1I8A570"/>
<feature type="repeat" description="RCC1" evidence="2">
    <location>
        <begin position="142"/>
        <end position="194"/>
    </location>
</feature>
<keyword evidence="1" id="KW-0677">Repeat</keyword>
<protein>
    <submittedName>
        <fullName evidence="5">BTB domain-containing protein</fullName>
    </submittedName>
</protein>
<dbReference type="InterPro" id="IPR000408">
    <property type="entry name" value="Reg_chr_condens"/>
</dbReference>
<dbReference type="PROSITE" id="PS50012">
    <property type="entry name" value="RCC1_3"/>
    <property type="match status" value="4"/>
</dbReference>
<feature type="repeat" description="RCC1" evidence="2">
    <location>
        <begin position="195"/>
        <end position="247"/>
    </location>
</feature>
<dbReference type="PRINTS" id="PR00633">
    <property type="entry name" value="RCCNDNSATION"/>
</dbReference>
<evidence type="ECO:0000259" key="3">
    <source>
        <dbReference type="PROSITE" id="PS50097"/>
    </source>
</evidence>